<keyword evidence="3" id="KW-1185">Reference proteome</keyword>
<sequence length="68" mass="7157">MRLKHPVRPTRPTRSARPARRSMPAALALLLLLPLLGGCAGDRSSGAARGRDAETVAAFLGRALPRGT</sequence>
<evidence type="ECO:0000313" key="3">
    <source>
        <dbReference type="Proteomes" id="UP000263094"/>
    </source>
</evidence>
<feature type="compositionally biased region" description="Low complexity" evidence="1">
    <location>
        <begin position="10"/>
        <end position="21"/>
    </location>
</feature>
<evidence type="ECO:0000256" key="1">
    <source>
        <dbReference type="SAM" id="MobiDB-lite"/>
    </source>
</evidence>
<dbReference type="Proteomes" id="UP000263094">
    <property type="component" value="Unassembled WGS sequence"/>
</dbReference>
<gene>
    <name evidence="2" type="ORF">DY218_29380</name>
</gene>
<name>A0A372LWV2_9ACTN</name>
<comment type="caution">
    <text evidence="2">The sequence shown here is derived from an EMBL/GenBank/DDBJ whole genome shotgun (WGS) entry which is preliminary data.</text>
</comment>
<protein>
    <submittedName>
        <fullName evidence="2">Uncharacterized protein</fullName>
    </submittedName>
</protein>
<organism evidence="2 3">
    <name type="scientific">Streptomyces triticagri</name>
    <dbReference type="NCBI Taxonomy" id="2293568"/>
    <lineage>
        <taxon>Bacteria</taxon>
        <taxon>Bacillati</taxon>
        <taxon>Actinomycetota</taxon>
        <taxon>Actinomycetes</taxon>
        <taxon>Kitasatosporales</taxon>
        <taxon>Streptomycetaceae</taxon>
        <taxon>Streptomyces</taxon>
    </lineage>
</organism>
<proteinExistence type="predicted"/>
<evidence type="ECO:0000313" key="2">
    <source>
        <dbReference type="EMBL" id="RFU83148.1"/>
    </source>
</evidence>
<accession>A0A372LWV2</accession>
<feature type="region of interest" description="Disordered" evidence="1">
    <location>
        <begin position="1"/>
        <end position="21"/>
    </location>
</feature>
<dbReference type="EMBL" id="QUAK01000219">
    <property type="protein sequence ID" value="RFU83148.1"/>
    <property type="molecule type" value="Genomic_DNA"/>
</dbReference>
<dbReference type="AlphaFoldDB" id="A0A372LWV2"/>
<reference evidence="2 3" key="1">
    <citation type="submission" date="2018-08" db="EMBL/GenBank/DDBJ databases">
        <title>Isolation, diversity and antifungal activity of Actinobacteria from wheat.</title>
        <authorList>
            <person name="Han C."/>
        </authorList>
    </citation>
    <scope>NUCLEOTIDE SEQUENCE [LARGE SCALE GENOMIC DNA]</scope>
    <source>
        <strain evidence="2 3">NEAU-YY421</strain>
    </source>
</reference>
<feature type="non-terminal residue" evidence="2">
    <location>
        <position position="68"/>
    </location>
</feature>